<reference evidence="2 3" key="1">
    <citation type="submission" date="2022-10" db="EMBL/GenBank/DDBJ databases">
        <title>Sphingomonas sp.</title>
        <authorList>
            <person name="Jin C."/>
        </authorList>
    </citation>
    <scope>NUCLEOTIDE SEQUENCE [LARGE SCALE GENOMIC DNA]</scope>
    <source>
        <strain evidence="2 3">BN140010</strain>
    </source>
</reference>
<dbReference type="Proteomes" id="UP001526246">
    <property type="component" value="Unassembled WGS sequence"/>
</dbReference>
<protein>
    <recommendedName>
        <fullName evidence="1">BstA-like C-terminal domain-containing protein</fullName>
    </recommendedName>
</protein>
<gene>
    <name evidence="2" type="ORF">OMW55_11615</name>
</gene>
<evidence type="ECO:0000313" key="2">
    <source>
        <dbReference type="EMBL" id="MCW3798452.1"/>
    </source>
</evidence>
<comment type="caution">
    <text evidence="2">The sequence shown here is derived from an EMBL/GenBank/DDBJ whole genome shotgun (WGS) entry which is preliminary data.</text>
</comment>
<evidence type="ECO:0000313" key="3">
    <source>
        <dbReference type="Proteomes" id="UP001526246"/>
    </source>
</evidence>
<organism evidence="2 3">
    <name type="scientific">Sphingomonas arvum</name>
    <dbReference type="NCBI Taxonomy" id="2992113"/>
    <lineage>
        <taxon>Bacteria</taxon>
        <taxon>Pseudomonadati</taxon>
        <taxon>Pseudomonadota</taxon>
        <taxon>Alphaproteobacteria</taxon>
        <taxon>Sphingomonadales</taxon>
        <taxon>Sphingomonadaceae</taxon>
        <taxon>Sphingomonas</taxon>
    </lineage>
</organism>
<proteinExistence type="predicted"/>
<name>A0ABT3JH94_9SPHN</name>
<keyword evidence="3" id="KW-1185">Reference proteome</keyword>
<feature type="domain" description="BstA-like C-terminal" evidence="1">
    <location>
        <begin position="215"/>
        <end position="337"/>
    </location>
</feature>
<dbReference type="RefSeq" id="WP_264883295.1">
    <property type="nucleotide sequence ID" value="NZ_JAPDOB010000002.1"/>
</dbReference>
<dbReference type="Pfam" id="PF26567">
    <property type="entry name" value="BstA_C"/>
    <property type="match status" value="1"/>
</dbReference>
<dbReference type="InterPro" id="IPR058744">
    <property type="entry name" value="BstA-like_C"/>
</dbReference>
<dbReference type="EMBL" id="JAPDOB010000002">
    <property type="protein sequence ID" value="MCW3798452.1"/>
    <property type="molecule type" value="Genomic_DNA"/>
</dbReference>
<accession>A0ABT3JH94</accession>
<evidence type="ECO:0000259" key="1">
    <source>
        <dbReference type="Pfam" id="PF26567"/>
    </source>
</evidence>
<sequence length="363" mass="40417">MRRTPALASRRQGLSCRLLHCEVSGLPFVTPDHLLSREQYARVKELGPFPQKTALYEQNMTSKELTPAQGKLDLGIECQAEVDGIGMGVLKNGTAYLTGRGLARLVDMENLHIRTIGQEWLLDSPPPRTESIKAILAKRGIHRDSAYIATKDAGGQTVHAFPEDVCLAVLEYYAFDAAKPREAARDNYRLLAGKALRDLIYNQVGYDPSGANRFHKWHERIALNHQSAPKGFFHVFNEAHTIIYELILAGAEIGEKFVVDISIGSHWSKYWKEAGLDMVYDRGKYPHCYPESHPQSKSNPQESWCYPLAALGAFREWLQDVYLEGGKFKGYLDGKVAKGELPPSVAQLAIDTLAPAQITGPEA</sequence>